<gene>
    <name evidence="4" type="ORF">PVAP13_2KG149600</name>
</gene>
<evidence type="ECO:0000313" key="5">
    <source>
        <dbReference type="Proteomes" id="UP000823388"/>
    </source>
</evidence>
<feature type="compositionally biased region" description="Low complexity" evidence="3">
    <location>
        <begin position="10"/>
        <end position="27"/>
    </location>
</feature>
<dbReference type="CDD" id="cd03784">
    <property type="entry name" value="GT1_Gtf-like"/>
    <property type="match status" value="1"/>
</dbReference>
<evidence type="ECO:0000256" key="1">
    <source>
        <dbReference type="ARBA" id="ARBA00009995"/>
    </source>
</evidence>
<feature type="region of interest" description="Disordered" evidence="3">
    <location>
        <begin position="1"/>
        <end position="27"/>
    </location>
</feature>
<keyword evidence="5" id="KW-1185">Reference proteome</keyword>
<dbReference type="PANTHER" id="PTHR11926:SF950">
    <property type="entry name" value="UDP-GLYCOSYLTRANSFERASE 76C1"/>
    <property type="match status" value="1"/>
</dbReference>
<name>A0A8T0WCW9_PANVG</name>
<dbReference type="GO" id="GO:0080043">
    <property type="term" value="F:quercetin 3-O-glucosyltransferase activity"/>
    <property type="evidence" value="ECO:0007669"/>
    <property type="project" value="TreeGrafter"/>
</dbReference>
<sequence>MAGAGGGAGAVPAAVSGPHQPDAAAGRRAPRAGLAVTVLHTAFNAPDPARHPGLAFVAVPDAIPESAAANGIAKIFALNAAMEASGRGEPRLACLVLNSTLPAAQKAAAALGLPTLVLHTGGAACFRLFRSYDMLHRKGYLPSTCWQWRRTTKNLESNLHKPIKELPPLKVSDLFDPSKLPSKEIGQRILDLATETTTKSSGAILNTFEALEPRELEMIRDELAPKGILPFAVGPLHKLAGDGAAAAAETTTSLLEQDRSCVEWPDAQAPGSVLYVSFGSVVHVTRDKFTEVAWGLAGSGRPFLWVVRRGLVLGAEPERPPELPEGFAAAAEGREKVVEWAPQQEALAHPAMGGFWTHCGWNSTLESVCEGVPMLCRPLFGDQLATGRYVADRYVADAWKVGVLMEGCVLERGEVEKAIRKLMEEEEDGAPLLRLRGCRMLTVAGVDAAAPIVIVATAATTAFTLNVNHAACIASARTRRPSSSSLATHAALPSATHTVFSGCGNTRRCGDKRR</sequence>
<accession>A0A8T0WCW9</accession>
<dbReference type="Pfam" id="PF00201">
    <property type="entry name" value="UDPGT"/>
    <property type="match status" value="1"/>
</dbReference>
<comment type="similarity">
    <text evidence="1">Belongs to the UDP-glycosyltransferase family.</text>
</comment>
<dbReference type="Proteomes" id="UP000823388">
    <property type="component" value="Chromosome 2K"/>
</dbReference>
<evidence type="ECO:0000256" key="3">
    <source>
        <dbReference type="SAM" id="MobiDB-lite"/>
    </source>
</evidence>
<dbReference type="GO" id="GO:0080044">
    <property type="term" value="F:quercetin 7-O-glucosyltransferase activity"/>
    <property type="evidence" value="ECO:0007669"/>
    <property type="project" value="TreeGrafter"/>
</dbReference>
<dbReference type="PANTHER" id="PTHR11926">
    <property type="entry name" value="GLUCOSYL/GLUCURONOSYL TRANSFERASES"/>
    <property type="match status" value="1"/>
</dbReference>
<reference evidence="4" key="1">
    <citation type="submission" date="2020-05" db="EMBL/GenBank/DDBJ databases">
        <title>WGS assembly of Panicum virgatum.</title>
        <authorList>
            <person name="Lovell J.T."/>
            <person name="Jenkins J."/>
            <person name="Shu S."/>
            <person name="Juenger T.E."/>
            <person name="Schmutz J."/>
        </authorList>
    </citation>
    <scope>NUCLEOTIDE SEQUENCE</scope>
    <source>
        <strain evidence="4">AP13</strain>
    </source>
</reference>
<proteinExistence type="inferred from homology"/>
<dbReference type="SUPFAM" id="SSF53756">
    <property type="entry name" value="UDP-Glycosyltransferase/glycogen phosphorylase"/>
    <property type="match status" value="1"/>
</dbReference>
<dbReference type="FunFam" id="3.40.50.2000:FF:000040">
    <property type="entry name" value="UDP-glycosyltransferase 76C1"/>
    <property type="match status" value="1"/>
</dbReference>
<protein>
    <submittedName>
        <fullName evidence="4">Uncharacterized protein</fullName>
    </submittedName>
</protein>
<evidence type="ECO:0000256" key="2">
    <source>
        <dbReference type="ARBA" id="ARBA00022679"/>
    </source>
</evidence>
<dbReference type="InterPro" id="IPR002213">
    <property type="entry name" value="UDP_glucos_trans"/>
</dbReference>
<organism evidence="4 5">
    <name type="scientific">Panicum virgatum</name>
    <name type="common">Blackwell switchgrass</name>
    <dbReference type="NCBI Taxonomy" id="38727"/>
    <lineage>
        <taxon>Eukaryota</taxon>
        <taxon>Viridiplantae</taxon>
        <taxon>Streptophyta</taxon>
        <taxon>Embryophyta</taxon>
        <taxon>Tracheophyta</taxon>
        <taxon>Spermatophyta</taxon>
        <taxon>Magnoliopsida</taxon>
        <taxon>Liliopsida</taxon>
        <taxon>Poales</taxon>
        <taxon>Poaceae</taxon>
        <taxon>PACMAD clade</taxon>
        <taxon>Panicoideae</taxon>
        <taxon>Panicodae</taxon>
        <taxon>Paniceae</taxon>
        <taxon>Panicinae</taxon>
        <taxon>Panicum</taxon>
        <taxon>Panicum sect. Hiantes</taxon>
    </lineage>
</organism>
<dbReference type="EMBL" id="CM029039">
    <property type="protein sequence ID" value="KAG2641029.1"/>
    <property type="molecule type" value="Genomic_DNA"/>
</dbReference>
<comment type="caution">
    <text evidence="4">The sequence shown here is derived from an EMBL/GenBank/DDBJ whole genome shotgun (WGS) entry which is preliminary data.</text>
</comment>
<keyword evidence="2" id="KW-0808">Transferase</keyword>
<dbReference type="AlphaFoldDB" id="A0A8T0WCW9"/>
<dbReference type="Gene3D" id="3.40.50.2000">
    <property type="entry name" value="Glycogen Phosphorylase B"/>
    <property type="match status" value="2"/>
</dbReference>
<evidence type="ECO:0000313" key="4">
    <source>
        <dbReference type="EMBL" id="KAG2641029.1"/>
    </source>
</evidence>